<evidence type="ECO:0000313" key="13">
    <source>
        <dbReference type="Proteomes" id="UP000672038"/>
    </source>
</evidence>
<dbReference type="EMBL" id="GU004319">
    <property type="protein sequence ID" value="ADO33758.1"/>
    <property type="molecule type" value="Genomic_DNA"/>
</dbReference>
<evidence type="ECO:0000313" key="11">
    <source>
        <dbReference type="EMBL" id="ADO33758.1"/>
    </source>
</evidence>
<keyword evidence="13" id="KW-1185">Reference proteome</keyword>
<feature type="transmembrane region" description="Helical" evidence="9">
    <location>
        <begin position="18"/>
        <end position="36"/>
    </location>
</feature>
<feature type="transmembrane region" description="Helical" evidence="9">
    <location>
        <begin position="203"/>
        <end position="225"/>
    </location>
</feature>
<comment type="subunit">
    <text evidence="9">Component of the Sec protein translocase complex. Heterotrimer consisting of SecY, SecE and SecG subunits. The heterotrimers can form oligomers, although 1 heterotrimer is thought to be able to translocate proteins. Interacts with the ribosome. Interacts with SecDF, and other proteins may be involved. Interacts with SecA.</text>
</comment>
<evidence type="ECO:0000256" key="5">
    <source>
        <dbReference type="ARBA" id="ARBA00022927"/>
    </source>
</evidence>
<evidence type="ECO:0000256" key="1">
    <source>
        <dbReference type="ARBA" id="ARBA00004141"/>
    </source>
</evidence>
<dbReference type="Gene3D" id="1.10.3370.10">
    <property type="entry name" value="SecY subunit domain"/>
    <property type="match status" value="1"/>
</dbReference>
<evidence type="ECO:0000256" key="10">
    <source>
        <dbReference type="RuleBase" id="RU004349"/>
    </source>
</evidence>
<feature type="transmembrane region" description="Helical" evidence="9">
    <location>
        <begin position="349"/>
        <end position="371"/>
    </location>
</feature>
<dbReference type="PROSITE" id="PS00756">
    <property type="entry name" value="SECY_2"/>
    <property type="match status" value="1"/>
</dbReference>
<comment type="subcellular location">
    <subcellularLocation>
        <location evidence="9">Cell membrane</location>
        <topology evidence="9">Multi-pass membrane protein</topology>
    </subcellularLocation>
    <subcellularLocation>
        <location evidence="1">Membrane</location>
        <topology evidence="1">Multi-pass membrane protein</topology>
    </subcellularLocation>
</comment>
<feature type="transmembrane region" description="Helical" evidence="9">
    <location>
        <begin position="294"/>
        <end position="313"/>
    </location>
</feature>
<dbReference type="GO" id="GO:0065002">
    <property type="term" value="P:intracellular protein transmembrane transport"/>
    <property type="evidence" value="ECO:0007669"/>
    <property type="project" value="UniProtKB-UniRule"/>
</dbReference>
<comment type="function">
    <text evidence="9">The central subunit of the protein translocation channel SecYEG. Consists of two halves formed by TMs 1-5 and 6-10. These two domains form a lateral gate at the front which open onto the bilayer between TMs 2 and 7, and are clamped together by SecE at the back. The channel is closed by both a pore ring composed of hydrophobic SecY resides and a short helix (helix 2A) on the extracellular side of the membrane which forms a plug. The plug probably moves laterally to allow the channel to open. The ring and the pore may move independently.</text>
</comment>
<keyword evidence="4 9" id="KW-0812">Transmembrane</keyword>
<accession>E3SFP9</accession>
<dbReference type="GO" id="GO:0006605">
    <property type="term" value="P:protein targeting"/>
    <property type="evidence" value="ECO:0007669"/>
    <property type="project" value="UniProtKB-UniRule"/>
</dbReference>
<dbReference type="EMBL" id="CP054393">
    <property type="protein sequence ID" value="QTX02797.1"/>
    <property type="molecule type" value="Genomic_DNA"/>
</dbReference>
<name>E3SFP9_LOWBP</name>
<dbReference type="HAMAP" id="MF_01465">
    <property type="entry name" value="SecY"/>
    <property type="match status" value="1"/>
</dbReference>
<dbReference type="PIRSF" id="PIRSF004557">
    <property type="entry name" value="SecY"/>
    <property type="match status" value="1"/>
</dbReference>
<reference evidence="12" key="3">
    <citation type="submission" date="2020-06" db="EMBL/GenBank/DDBJ databases">
        <title>Complete genome sequence of Candidatus Phytoplasma luffae NCHU2019.</title>
        <authorList>
            <person name="Cho S.-T."/>
            <person name="Tan C.-M."/>
            <person name="Li J.-R."/>
            <person name="Chien Y.-Y."/>
            <person name="Chiu Y.-C."/>
            <person name="Yang J.-Y."/>
            <person name="Kuo C.-H."/>
        </authorList>
    </citation>
    <scope>NUCLEOTIDE SEQUENCE</scope>
    <source>
        <strain evidence="12">NCHU2019</strain>
    </source>
</reference>
<sequence length="418" mass="47887">MKKLIIFLLDKKRVIQKVLFTLFIVFIYIIGTKIYIPFLGPTEYLSCDTISKLKKESIFFNKQTTLNLFALSIFPYITASILVQFSQKIIPFLKEWSEQGDKGKYKINLTNRILTLFFALGQGWAIIKFNYSWFLFDKIKVFTVLFFLVVGVFICIWLSDLITSKGVGNGVSILIVVGITKQLYDAIYFLISNKNNLDVTRILVLFLFLVLLIFTIILSSGYLKIPINYALNKNNNKIDKYIPIKVNISGVLPIILAETLLNITSLLDLLPTNKTLDIFISILKKDRSFLELSFFLYILLLMLFSFFSSFMTINPNNISEHLSQQNAYLTDTNPGTSTVKKITYEMFKLIFIGAIFLTLLAISPYIINFVLIKTGKEEIAHNIKLGGTSLLIVVGTVIEFIQSLKEKRNIKKSYNKLF</sequence>
<keyword evidence="7 9" id="KW-0811">Translocation</keyword>
<evidence type="ECO:0000313" key="12">
    <source>
        <dbReference type="EMBL" id="QTX02797.1"/>
    </source>
</evidence>
<keyword evidence="8 9" id="KW-0472">Membrane</keyword>
<keyword evidence="5 9" id="KW-0653">Protein transport</keyword>
<feature type="transmembrane region" description="Helical" evidence="9">
    <location>
        <begin position="383"/>
        <end position="401"/>
    </location>
</feature>
<comment type="similarity">
    <text evidence="2 9 10">Belongs to the SecY/SEC61-alpha family.</text>
</comment>
<dbReference type="InterPro" id="IPR023201">
    <property type="entry name" value="SecY_dom_sf"/>
</dbReference>
<dbReference type="PANTHER" id="PTHR10906">
    <property type="entry name" value="SECY/SEC61-ALPHA FAMILY MEMBER"/>
    <property type="match status" value="1"/>
</dbReference>
<evidence type="ECO:0000256" key="2">
    <source>
        <dbReference type="ARBA" id="ARBA00005751"/>
    </source>
</evidence>
<feature type="transmembrane region" description="Helical" evidence="9">
    <location>
        <begin position="66"/>
        <end position="86"/>
    </location>
</feature>
<evidence type="ECO:0000256" key="8">
    <source>
        <dbReference type="ARBA" id="ARBA00023136"/>
    </source>
</evidence>
<dbReference type="RefSeq" id="WP_210954845.1">
    <property type="nucleotide sequence ID" value="NZ_CP054393.1"/>
</dbReference>
<dbReference type="GO" id="GO:0043952">
    <property type="term" value="P:protein transport by the Sec complex"/>
    <property type="evidence" value="ECO:0007669"/>
    <property type="project" value="UniProtKB-UniRule"/>
</dbReference>
<dbReference type="PRINTS" id="PR00303">
    <property type="entry name" value="SECYTRNLCASE"/>
</dbReference>
<evidence type="ECO:0000256" key="4">
    <source>
        <dbReference type="ARBA" id="ARBA00022692"/>
    </source>
</evidence>
<gene>
    <name evidence="9 11" type="primary">secY</name>
    <name evidence="12" type="ORF">LFWB_2270</name>
</gene>
<feature type="transmembrane region" description="Helical" evidence="9">
    <location>
        <begin position="139"/>
        <end position="159"/>
    </location>
</feature>
<dbReference type="Proteomes" id="UP000672038">
    <property type="component" value="Chromosome"/>
</dbReference>
<dbReference type="KEGG" id="pluf:LFWB_2270"/>
<dbReference type="InterPro" id="IPR030659">
    <property type="entry name" value="SecY_CS"/>
</dbReference>
<dbReference type="InterPro" id="IPR002208">
    <property type="entry name" value="SecY/SEC61-alpha"/>
</dbReference>
<dbReference type="Pfam" id="PF00344">
    <property type="entry name" value="SecY"/>
    <property type="match status" value="1"/>
</dbReference>
<keyword evidence="6 9" id="KW-1133">Transmembrane helix</keyword>
<dbReference type="SUPFAM" id="SSF103491">
    <property type="entry name" value="Preprotein translocase SecY subunit"/>
    <property type="match status" value="1"/>
</dbReference>
<keyword evidence="9" id="KW-1003">Cell membrane</keyword>
<reference evidence="11" key="1">
    <citation type="submission" date="2009-09" db="EMBL/GenBank/DDBJ databases">
        <authorList>
            <person name="Lee I.-M."/>
            <person name="Bottner-Parker K.D."/>
        </authorList>
    </citation>
    <scope>NUCLEOTIDE SEQUENCE</scope>
    <source>
        <strain evidence="11">LfWB</strain>
    </source>
</reference>
<proteinExistence type="inferred from homology"/>
<reference evidence="11" key="2">
    <citation type="journal article" date="2010" name="Int. J. Syst. Evol. Microbiol.">
        <title>Phylogenetic analysis and delineation of phytoplasmas based on secY gene sequences.</title>
        <authorList>
            <person name="Lee I.M."/>
            <person name="Bottner-Parker K.D."/>
            <person name="Zhao Y."/>
            <person name="Davis R.E."/>
            <person name="Harrison N.A."/>
        </authorList>
    </citation>
    <scope>NUCLEOTIDE SEQUENCE</scope>
    <source>
        <strain evidence="11">LfWB</strain>
    </source>
</reference>
<evidence type="ECO:0000256" key="3">
    <source>
        <dbReference type="ARBA" id="ARBA00022448"/>
    </source>
</evidence>
<protein>
    <recommendedName>
        <fullName evidence="9">Protein translocase subunit SecY</fullName>
    </recommendedName>
</protein>
<keyword evidence="3 9" id="KW-0813">Transport</keyword>
<comment type="caution">
    <text evidence="9">Lacks conserved residue(s) required for the propagation of feature annotation.</text>
</comment>
<evidence type="ECO:0000256" key="7">
    <source>
        <dbReference type="ARBA" id="ARBA00023010"/>
    </source>
</evidence>
<feature type="transmembrane region" description="Helical" evidence="9">
    <location>
        <begin position="107"/>
        <end position="127"/>
    </location>
</feature>
<feature type="transmembrane region" description="Helical" evidence="9">
    <location>
        <begin position="171"/>
        <end position="191"/>
    </location>
</feature>
<dbReference type="GO" id="GO:0005886">
    <property type="term" value="C:plasma membrane"/>
    <property type="evidence" value="ECO:0007669"/>
    <property type="project" value="UniProtKB-SubCell"/>
</dbReference>
<evidence type="ECO:0000256" key="6">
    <source>
        <dbReference type="ARBA" id="ARBA00022989"/>
    </source>
</evidence>
<organism evidence="11">
    <name type="scientific">Loofah witches'-broom phytoplasma</name>
    <dbReference type="NCBI Taxonomy" id="35773"/>
    <lineage>
        <taxon>Bacteria</taxon>
        <taxon>Bacillati</taxon>
        <taxon>Mycoplasmatota</taxon>
        <taxon>Mollicutes</taxon>
        <taxon>Acholeplasmatales</taxon>
        <taxon>Acholeplasmataceae</taxon>
        <taxon>Candidatus Phytoplasma</taxon>
        <taxon>16SrVIII (Loofah witches'-broom group)</taxon>
    </lineage>
</organism>
<dbReference type="InterPro" id="IPR026593">
    <property type="entry name" value="SecY"/>
</dbReference>
<evidence type="ECO:0000256" key="9">
    <source>
        <dbReference type="HAMAP-Rule" id="MF_01465"/>
    </source>
</evidence>
<dbReference type="AlphaFoldDB" id="E3SFP9"/>